<feature type="domain" description="SIS" evidence="1">
    <location>
        <begin position="39"/>
        <end position="186"/>
    </location>
</feature>
<proteinExistence type="predicted"/>
<dbReference type="PANTHER" id="PTHR30390:SF6">
    <property type="entry name" value="DNAA INITIATOR-ASSOCIATING PROTEIN DIAA"/>
    <property type="match status" value="1"/>
</dbReference>
<evidence type="ECO:0000313" key="3">
    <source>
        <dbReference type="Proteomes" id="UP000298133"/>
    </source>
</evidence>
<reference evidence="2 3" key="1">
    <citation type="submission" date="2019-03" db="EMBL/GenBank/DDBJ databases">
        <title>Draft genome of Gammaproteobacteria bacterium LSUCC0057, a member of the SAR92 clade.</title>
        <authorList>
            <person name="Lanclos V.C."/>
            <person name="Doiron C."/>
            <person name="Henson M.W."/>
            <person name="Thrash J.C."/>
        </authorList>
    </citation>
    <scope>NUCLEOTIDE SEQUENCE [LARGE SCALE GENOMIC DNA]</scope>
    <source>
        <strain evidence="2 3">LSUCC0057</strain>
    </source>
</reference>
<dbReference type="InterPro" id="IPR001347">
    <property type="entry name" value="SIS_dom"/>
</dbReference>
<protein>
    <submittedName>
        <fullName evidence="2">SIS domain-containing protein</fullName>
    </submittedName>
</protein>
<organism evidence="2 3">
    <name type="scientific">Gammaproteobacteria bacterium LSUCC0057</name>
    <dbReference type="NCBI Taxonomy" id="2559237"/>
    <lineage>
        <taxon>Bacteria</taxon>
        <taxon>Pseudomonadati</taxon>
        <taxon>Pseudomonadota</taxon>
        <taxon>Gammaproteobacteria</taxon>
        <taxon>Cellvibrionales</taxon>
        <taxon>Porticoccaceae</taxon>
        <taxon>SAR92 clade</taxon>
    </lineage>
</organism>
<dbReference type="GO" id="GO:0097367">
    <property type="term" value="F:carbohydrate derivative binding"/>
    <property type="evidence" value="ECO:0007669"/>
    <property type="project" value="InterPro"/>
</dbReference>
<dbReference type="GO" id="GO:1901135">
    <property type="term" value="P:carbohydrate derivative metabolic process"/>
    <property type="evidence" value="ECO:0007669"/>
    <property type="project" value="InterPro"/>
</dbReference>
<dbReference type="OrthoDB" id="9810929at2"/>
<sequence>MSSAIMQQSVFDHFQQRLESTMALAESCSQHLPEAAQLFAECFLNGGKVLIYGSGHSASLAALAEHYFLFGYNFERPPFPALAMRPDCDAQSAVTLLQQLAQPGDLLLVLADPQQPEQGAELIAQARRAALRSLSLGATGQEHASAGQLVLPLAAASDHSTPLVNLQLEALQCLCHLIDQQVFGAD</sequence>
<accession>A0A4Y8UGW3</accession>
<dbReference type="Gene3D" id="3.40.50.10490">
    <property type="entry name" value="Glucose-6-phosphate isomerase like protein, domain 1"/>
    <property type="match status" value="1"/>
</dbReference>
<dbReference type="InterPro" id="IPR050099">
    <property type="entry name" value="SIS_GmhA/DiaA_subfam"/>
</dbReference>
<dbReference type="PROSITE" id="PS51464">
    <property type="entry name" value="SIS"/>
    <property type="match status" value="1"/>
</dbReference>
<evidence type="ECO:0000313" key="2">
    <source>
        <dbReference type="EMBL" id="TFH67668.1"/>
    </source>
</evidence>
<keyword evidence="3" id="KW-1185">Reference proteome</keyword>
<evidence type="ECO:0000259" key="1">
    <source>
        <dbReference type="PROSITE" id="PS51464"/>
    </source>
</evidence>
<dbReference type="SUPFAM" id="SSF53697">
    <property type="entry name" value="SIS domain"/>
    <property type="match status" value="1"/>
</dbReference>
<dbReference type="AlphaFoldDB" id="A0A4Y8UGW3"/>
<name>A0A4Y8UGW3_9GAMM</name>
<gene>
    <name evidence="2" type="ORF">E3W66_05275</name>
</gene>
<comment type="caution">
    <text evidence="2">The sequence shown here is derived from an EMBL/GenBank/DDBJ whole genome shotgun (WGS) entry which is preliminary data.</text>
</comment>
<dbReference type="InterPro" id="IPR046348">
    <property type="entry name" value="SIS_dom_sf"/>
</dbReference>
<dbReference type="Pfam" id="PF13580">
    <property type="entry name" value="SIS_2"/>
    <property type="match status" value="1"/>
</dbReference>
<dbReference type="EMBL" id="SPIA01000002">
    <property type="protein sequence ID" value="TFH67668.1"/>
    <property type="molecule type" value="Genomic_DNA"/>
</dbReference>
<dbReference type="PANTHER" id="PTHR30390">
    <property type="entry name" value="SEDOHEPTULOSE 7-PHOSPHATE ISOMERASE / DNAA INITIATOR-ASSOCIATING FACTOR FOR REPLICATION INITIATION"/>
    <property type="match status" value="1"/>
</dbReference>
<dbReference type="Proteomes" id="UP000298133">
    <property type="component" value="Unassembled WGS sequence"/>
</dbReference>